<name>A0A926JE56_9RHOB</name>
<dbReference type="RefSeq" id="WP_187794978.1">
    <property type="nucleotide sequence ID" value="NZ_JACOQL010000008.1"/>
</dbReference>
<gene>
    <name evidence="1" type="ORF">H4P12_17775</name>
</gene>
<evidence type="ECO:0000313" key="1">
    <source>
        <dbReference type="EMBL" id="MBC9248514.1"/>
    </source>
</evidence>
<reference evidence="1" key="1">
    <citation type="submission" date="2020-08" db="EMBL/GenBank/DDBJ databases">
        <title>Paracoccus amoyensis sp. nov., isolated from the surface seawater at coast of Xiamen, Fujian.</title>
        <authorList>
            <person name="Lyu L."/>
        </authorList>
    </citation>
    <scope>NUCLEOTIDE SEQUENCE</scope>
    <source>
        <strain evidence="1">11-3</strain>
    </source>
</reference>
<organism evidence="1 2">
    <name type="scientific">Paracoccus amoyensis</name>
    <dbReference type="NCBI Taxonomy" id="2760093"/>
    <lineage>
        <taxon>Bacteria</taxon>
        <taxon>Pseudomonadati</taxon>
        <taxon>Pseudomonadota</taxon>
        <taxon>Alphaproteobacteria</taxon>
        <taxon>Rhodobacterales</taxon>
        <taxon>Paracoccaceae</taxon>
        <taxon>Paracoccus</taxon>
    </lineage>
</organism>
<dbReference type="EMBL" id="JACOQL010000008">
    <property type="protein sequence ID" value="MBC9248514.1"/>
    <property type="molecule type" value="Genomic_DNA"/>
</dbReference>
<protein>
    <submittedName>
        <fullName evidence="1">Uncharacterized protein</fullName>
    </submittedName>
</protein>
<accession>A0A926JE56</accession>
<sequence length="179" mass="19803">MADNIFLGPDAQVRFSLQMLRAYEGRGKIAAEQTPIIDGVFLSTDPDANVTGEYEASAANLLKLRIRPGKNPARWQAMHLVMGPLDLGDAAVIGVVARSQAPSSFTTRICLRSGQDGQFVDTFFPKTMVSFAQTSTHLDVLEISKLTDLPRQAQWRDLILFFQGSDVDLNLLDLRFFVV</sequence>
<dbReference type="AlphaFoldDB" id="A0A926JE56"/>
<proteinExistence type="predicted"/>
<keyword evidence="2" id="KW-1185">Reference proteome</keyword>
<evidence type="ECO:0000313" key="2">
    <source>
        <dbReference type="Proteomes" id="UP000608594"/>
    </source>
</evidence>
<dbReference type="Proteomes" id="UP000608594">
    <property type="component" value="Unassembled WGS sequence"/>
</dbReference>
<comment type="caution">
    <text evidence="1">The sequence shown here is derived from an EMBL/GenBank/DDBJ whole genome shotgun (WGS) entry which is preliminary data.</text>
</comment>